<feature type="transmembrane region" description="Helical" evidence="1">
    <location>
        <begin position="6"/>
        <end position="24"/>
    </location>
</feature>
<accession>A0A0G0U870</accession>
<keyword evidence="1" id="KW-1133">Transmembrane helix</keyword>
<keyword evidence="1" id="KW-0472">Membrane</keyword>
<sequence>MNFTKTIIFLIIAAGIAIYVIGRAPEIMEGIKKSSETLKTPSKPRVQTVFPQTSYIAPSFQSVSVPLITSTAPQIPDYLIPSGFMRTQLSPYFNKVQISSVSSYVYADNPTIIGFYSSLSKEESINITGWKIKSNHGELIIPQGVEVWESSGAFSKKDIILSGSNYVNIYSNKSVVNENFRLNKCIGYLNNSNKFNPLLYQNCPLPYKDRAEIAYLSGDCQNYIFSLGNCRLPDVNFYNSFPGTDEGNACRSYLSTISYGSCFQNHRHDSDFLSNEWRIWVGENILDSQHDRLRIFDKQGLLVDEYIY</sequence>
<proteinExistence type="predicted"/>
<dbReference type="Proteomes" id="UP000034489">
    <property type="component" value="Unassembled WGS sequence"/>
</dbReference>
<evidence type="ECO:0000313" key="3">
    <source>
        <dbReference type="Proteomes" id="UP000034489"/>
    </source>
</evidence>
<evidence type="ECO:0000256" key="1">
    <source>
        <dbReference type="SAM" id="Phobius"/>
    </source>
</evidence>
<keyword evidence="1" id="KW-0812">Transmembrane</keyword>
<organism evidence="2 3">
    <name type="scientific">Candidatus Curtissbacteria bacterium GW2011_GWA1_40_24</name>
    <dbReference type="NCBI Taxonomy" id="1618406"/>
    <lineage>
        <taxon>Bacteria</taxon>
        <taxon>Candidatus Curtissiibacteriota</taxon>
    </lineage>
</organism>
<dbReference type="EMBL" id="LBYQ01000001">
    <property type="protein sequence ID" value="KKR55660.1"/>
    <property type="molecule type" value="Genomic_DNA"/>
</dbReference>
<reference evidence="2 3" key="1">
    <citation type="journal article" date="2015" name="Nature">
        <title>rRNA introns, odd ribosomes, and small enigmatic genomes across a large radiation of phyla.</title>
        <authorList>
            <person name="Brown C.T."/>
            <person name="Hug L.A."/>
            <person name="Thomas B.C."/>
            <person name="Sharon I."/>
            <person name="Castelle C.J."/>
            <person name="Singh A."/>
            <person name="Wilkins M.J."/>
            <person name="Williams K.H."/>
            <person name="Banfield J.F."/>
        </authorList>
    </citation>
    <scope>NUCLEOTIDE SEQUENCE [LARGE SCALE GENOMIC DNA]</scope>
</reference>
<protein>
    <recommendedName>
        <fullName evidence="4">LTD domain-containing protein</fullName>
    </recommendedName>
</protein>
<gene>
    <name evidence="2" type="ORF">UT92_C0001G0003</name>
</gene>
<evidence type="ECO:0000313" key="2">
    <source>
        <dbReference type="EMBL" id="KKR55660.1"/>
    </source>
</evidence>
<name>A0A0G0U870_9BACT</name>
<comment type="caution">
    <text evidence="2">The sequence shown here is derived from an EMBL/GenBank/DDBJ whole genome shotgun (WGS) entry which is preliminary data.</text>
</comment>
<evidence type="ECO:0008006" key="4">
    <source>
        <dbReference type="Google" id="ProtNLM"/>
    </source>
</evidence>
<dbReference type="AlphaFoldDB" id="A0A0G0U870"/>